<dbReference type="Proteomes" id="UP000067689">
    <property type="component" value="Chromosome"/>
</dbReference>
<proteinExistence type="predicted"/>
<gene>
    <name evidence="2" type="ORF">AERYTH_00150</name>
</gene>
<dbReference type="KEGG" id="aer:AERYTH_00150"/>
<organism evidence="2 3">
    <name type="scientific">Aeromicrobium erythreum</name>
    <dbReference type="NCBI Taxonomy" id="2041"/>
    <lineage>
        <taxon>Bacteria</taxon>
        <taxon>Bacillati</taxon>
        <taxon>Actinomycetota</taxon>
        <taxon>Actinomycetes</taxon>
        <taxon>Propionibacteriales</taxon>
        <taxon>Nocardioidaceae</taxon>
        <taxon>Aeromicrobium</taxon>
    </lineage>
</organism>
<dbReference type="AlphaFoldDB" id="A0A0U3KDT2"/>
<keyword evidence="1" id="KW-0472">Membrane</keyword>
<evidence type="ECO:0000313" key="2">
    <source>
        <dbReference type="EMBL" id="ALX03219.1"/>
    </source>
</evidence>
<evidence type="ECO:0000313" key="3">
    <source>
        <dbReference type="Proteomes" id="UP000067689"/>
    </source>
</evidence>
<dbReference type="EMBL" id="CP011502">
    <property type="protein sequence ID" value="ALX03219.1"/>
    <property type="molecule type" value="Genomic_DNA"/>
</dbReference>
<dbReference type="STRING" id="2041.AERYTH_00150"/>
<evidence type="ECO:0000256" key="1">
    <source>
        <dbReference type="SAM" id="Phobius"/>
    </source>
</evidence>
<reference evidence="2 3" key="1">
    <citation type="journal article" date="1991" name="Int. J. Syst. Bacteriol.">
        <title>Description of the erythromycin-producing bacterium Arthrobacter sp. strain NRRL B-3381 as Aeromicrobium erythreum gen. nov., sp. nov.</title>
        <authorList>
            <person name="Miller E.S."/>
            <person name="Woese C.R."/>
            <person name="Brenner S."/>
        </authorList>
    </citation>
    <scope>NUCLEOTIDE SEQUENCE [LARGE SCALE GENOMIC DNA]</scope>
    <source>
        <strain evidence="2 3">AR18</strain>
    </source>
</reference>
<accession>A0A0U3KDT2</accession>
<dbReference type="PATRIC" id="fig|2041.4.peg.29"/>
<keyword evidence="3" id="KW-1185">Reference proteome</keyword>
<name>A0A0U3KDT2_9ACTN</name>
<protein>
    <submittedName>
        <fullName evidence="2">Uncharacterized protein</fullName>
    </submittedName>
</protein>
<feature type="transmembrane region" description="Helical" evidence="1">
    <location>
        <begin position="43"/>
        <end position="63"/>
    </location>
</feature>
<keyword evidence="1" id="KW-1133">Transmembrane helix</keyword>
<sequence length="66" mass="7004">MLTCGHHDAIGSRGHLLGVRTGAAGPTVQAPTRPARPAKGPTMRILLIILVILAIIYVAQLVLKKR</sequence>
<keyword evidence="1" id="KW-0812">Transmembrane</keyword>